<reference evidence="2" key="1">
    <citation type="submission" date="2018-02" db="EMBL/GenBank/DDBJ databases">
        <authorList>
            <person name="Hausmann B."/>
        </authorList>
    </citation>
    <scope>NUCLEOTIDE SEQUENCE [LARGE SCALE GENOMIC DNA]</scope>
    <source>
        <strain evidence="2">Peat soil MAG SbA1</strain>
    </source>
</reference>
<name>A0A2U3KQB8_9BACT</name>
<evidence type="ECO:0000313" key="1">
    <source>
        <dbReference type="EMBL" id="SPF41863.1"/>
    </source>
</evidence>
<organism evidence="1 2">
    <name type="scientific">Candidatus Sulfotelmatobacter kueseliae</name>
    <dbReference type="NCBI Taxonomy" id="2042962"/>
    <lineage>
        <taxon>Bacteria</taxon>
        <taxon>Pseudomonadati</taxon>
        <taxon>Acidobacteriota</taxon>
        <taxon>Terriglobia</taxon>
        <taxon>Terriglobales</taxon>
        <taxon>Candidatus Korobacteraceae</taxon>
        <taxon>Candidatus Sulfotelmatobacter</taxon>
    </lineage>
</organism>
<protein>
    <submittedName>
        <fullName evidence="1">Uncharacterized protein</fullName>
    </submittedName>
</protein>
<dbReference type="Proteomes" id="UP000238701">
    <property type="component" value="Unassembled WGS sequence"/>
</dbReference>
<accession>A0A2U3KQB8</accession>
<proteinExistence type="predicted"/>
<gene>
    <name evidence="1" type="ORF">SBA1_400008</name>
</gene>
<sequence length="83" mass="8861">MGSMTTLIVGSLACGAPRVLLADVFLIVSFVVDRMIKICDPEFLPTCPHEPDPLATGSPTLSAPAASKTSLFRLMTGRSFCWC</sequence>
<evidence type="ECO:0000313" key="2">
    <source>
        <dbReference type="Proteomes" id="UP000238701"/>
    </source>
</evidence>
<dbReference type="AlphaFoldDB" id="A0A2U3KQB8"/>
<dbReference type="EMBL" id="OMOD01000134">
    <property type="protein sequence ID" value="SPF41863.1"/>
    <property type="molecule type" value="Genomic_DNA"/>
</dbReference>